<sequence length="85" mass="8921">MEAAPPPLSPPPDEDAARRGGGADGRTDSKRRCGVPERGLSGWLFRFCCLRCWGTFCWGGCASDSPPIGALSLEVAVALSTQGLK</sequence>
<dbReference type="AlphaFoldDB" id="A0A7S4K7I5"/>
<feature type="region of interest" description="Disordered" evidence="1">
    <location>
        <begin position="1"/>
        <end position="32"/>
    </location>
</feature>
<reference evidence="2" key="1">
    <citation type="submission" date="2021-01" db="EMBL/GenBank/DDBJ databases">
        <authorList>
            <person name="Corre E."/>
            <person name="Pelletier E."/>
            <person name="Niang G."/>
            <person name="Scheremetjew M."/>
            <person name="Finn R."/>
            <person name="Kale V."/>
            <person name="Holt S."/>
            <person name="Cochrane G."/>
            <person name="Meng A."/>
            <person name="Brown T."/>
            <person name="Cohen L."/>
        </authorList>
    </citation>
    <scope>NUCLEOTIDE SEQUENCE</scope>
    <source>
        <strain evidence="2">Isolate 1302-5</strain>
    </source>
</reference>
<name>A0A7S4K7I5_9STRA</name>
<gene>
    <name evidence="2" type="ORF">OAUR00152_LOCUS40573</name>
</gene>
<evidence type="ECO:0000256" key="1">
    <source>
        <dbReference type="SAM" id="MobiDB-lite"/>
    </source>
</evidence>
<proteinExistence type="predicted"/>
<evidence type="ECO:0000313" key="2">
    <source>
        <dbReference type="EMBL" id="CAE2286309.1"/>
    </source>
</evidence>
<protein>
    <submittedName>
        <fullName evidence="2">Uncharacterized protein</fullName>
    </submittedName>
</protein>
<accession>A0A7S4K7I5</accession>
<organism evidence="2">
    <name type="scientific">Odontella aurita</name>
    <dbReference type="NCBI Taxonomy" id="265563"/>
    <lineage>
        <taxon>Eukaryota</taxon>
        <taxon>Sar</taxon>
        <taxon>Stramenopiles</taxon>
        <taxon>Ochrophyta</taxon>
        <taxon>Bacillariophyta</taxon>
        <taxon>Mediophyceae</taxon>
        <taxon>Biddulphiophycidae</taxon>
        <taxon>Eupodiscales</taxon>
        <taxon>Odontellaceae</taxon>
        <taxon>Odontella</taxon>
    </lineage>
</organism>
<dbReference type="EMBL" id="HBKQ01059446">
    <property type="protein sequence ID" value="CAE2286309.1"/>
    <property type="molecule type" value="Transcribed_RNA"/>
</dbReference>
<feature type="compositionally biased region" description="Pro residues" evidence="1">
    <location>
        <begin position="1"/>
        <end position="11"/>
    </location>
</feature>